<dbReference type="PANTHER" id="PTHR35864">
    <property type="entry name" value="ZINC METALLOPROTEASE MJ0611-RELATED"/>
    <property type="match status" value="1"/>
</dbReference>
<dbReference type="InterPro" id="IPR008915">
    <property type="entry name" value="Peptidase_M50"/>
</dbReference>
<keyword evidence="12 13" id="KW-0472">Membrane</keyword>
<accession>A0A381T126</accession>
<reference evidence="15" key="1">
    <citation type="submission" date="2018-05" db="EMBL/GenBank/DDBJ databases">
        <authorList>
            <person name="Lanie J.A."/>
            <person name="Ng W.-L."/>
            <person name="Kazmierczak K.M."/>
            <person name="Andrzejewski T.M."/>
            <person name="Davidsen T.M."/>
            <person name="Wayne K.J."/>
            <person name="Tettelin H."/>
            <person name="Glass J.I."/>
            <person name="Rusch D."/>
            <person name="Podicherti R."/>
            <person name="Tsui H.-C.T."/>
            <person name="Winkler M.E."/>
        </authorList>
    </citation>
    <scope>NUCLEOTIDE SEQUENCE</scope>
</reference>
<dbReference type="GO" id="GO:0046872">
    <property type="term" value="F:metal ion binding"/>
    <property type="evidence" value="ECO:0007669"/>
    <property type="project" value="UniProtKB-KW"/>
</dbReference>
<keyword evidence="5" id="KW-0645">Protease</keyword>
<evidence type="ECO:0000256" key="10">
    <source>
        <dbReference type="ARBA" id="ARBA00022989"/>
    </source>
</evidence>
<comment type="subcellular location">
    <subcellularLocation>
        <location evidence="2">Cell membrane</location>
        <topology evidence="2">Multi-pass membrane protein</topology>
    </subcellularLocation>
</comment>
<evidence type="ECO:0000256" key="3">
    <source>
        <dbReference type="ARBA" id="ARBA00007931"/>
    </source>
</evidence>
<protein>
    <recommendedName>
        <fullName evidence="14">Peptidase M50 domain-containing protein</fullName>
    </recommendedName>
</protein>
<dbReference type="InterPro" id="IPR052348">
    <property type="entry name" value="Metallopeptidase_M50B"/>
</dbReference>
<evidence type="ECO:0000256" key="11">
    <source>
        <dbReference type="ARBA" id="ARBA00023049"/>
    </source>
</evidence>
<keyword evidence="10 13" id="KW-1133">Transmembrane helix</keyword>
<dbReference type="Pfam" id="PF02163">
    <property type="entry name" value="Peptidase_M50"/>
    <property type="match status" value="2"/>
</dbReference>
<name>A0A381T126_9ZZZZ</name>
<evidence type="ECO:0000256" key="2">
    <source>
        <dbReference type="ARBA" id="ARBA00004651"/>
    </source>
</evidence>
<dbReference type="GO" id="GO:0008237">
    <property type="term" value="F:metallopeptidase activity"/>
    <property type="evidence" value="ECO:0007669"/>
    <property type="project" value="UniProtKB-KW"/>
</dbReference>
<organism evidence="15">
    <name type="scientific">marine metagenome</name>
    <dbReference type="NCBI Taxonomy" id="408172"/>
    <lineage>
        <taxon>unclassified sequences</taxon>
        <taxon>metagenomes</taxon>
        <taxon>ecological metagenomes</taxon>
    </lineage>
</organism>
<comment type="similarity">
    <text evidence="3">Belongs to the peptidase M50B family.</text>
</comment>
<dbReference type="AlphaFoldDB" id="A0A381T126"/>
<gene>
    <name evidence="15" type="ORF">METZ01_LOCUS62115</name>
</gene>
<dbReference type="GO" id="GO:0005886">
    <property type="term" value="C:plasma membrane"/>
    <property type="evidence" value="ECO:0007669"/>
    <property type="project" value="UniProtKB-SubCell"/>
</dbReference>
<evidence type="ECO:0000256" key="6">
    <source>
        <dbReference type="ARBA" id="ARBA00022692"/>
    </source>
</evidence>
<evidence type="ECO:0000256" key="1">
    <source>
        <dbReference type="ARBA" id="ARBA00001947"/>
    </source>
</evidence>
<evidence type="ECO:0000259" key="14">
    <source>
        <dbReference type="Pfam" id="PF02163"/>
    </source>
</evidence>
<dbReference type="GO" id="GO:0006508">
    <property type="term" value="P:proteolysis"/>
    <property type="evidence" value="ECO:0007669"/>
    <property type="project" value="UniProtKB-KW"/>
</dbReference>
<keyword evidence="9" id="KW-0862">Zinc</keyword>
<evidence type="ECO:0000256" key="9">
    <source>
        <dbReference type="ARBA" id="ARBA00022833"/>
    </source>
</evidence>
<feature type="transmembrane region" description="Helical" evidence="13">
    <location>
        <begin position="179"/>
        <end position="197"/>
    </location>
</feature>
<dbReference type="PANTHER" id="PTHR35864:SF1">
    <property type="entry name" value="ZINC METALLOPROTEASE YWHC-RELATED"/>
    <property type="match status" value="1"/>
</dbReference>
<feature type="transmembrane region" description="Helical" evidence="13">
    <location>
        <begin position="52"/>
        <end position="71"/>
    </location>
</feature>
<keyword evidence="4" id="KW-1003">Cell membrane</keyword>
<keyword evidence="6 13" id="KW-0812">Transmembrane</keyword>
<evidence type="ECO:0000256" key="8">
    <source>
        <dbReference type="ARBA" id="ARBA00022801"/>
    </source>
</evidence>
<dbReference type="EMBL" id="UINC01003789">
    <property type="protein sequence ID" value="SVA09261.1"/>
    <property type="molecule type" value="Genomic_DNA"/>
</dbReference>
<evidence type="ECO:0000256" key="5">
    <source>
        <dbReference type="ARBA" id="ARBA00022670"/>
    </source>
</evidence>
<comment type="cofactor">
    <cofactor evidence="1">
        <name>Zn(2+)</name>
        <dbReference type="ChEBI" id="CHEBI:29105"/>
    </cofactor>
</comment>
<keyword evidence="7" id="KW-0479">Metal-binding</keyword>
<dbReference type="InterPro" id="IPR044537">
    <property type="entry name" value="Rip2-like"/>
</dbReference>
<proteinExistence type="inferred from homology"/>
<evidence type="ECO:0000256" key="7">
    <source>
        <dbReference type="ARBA" id="ARBA00022723"/>
    </source>
</evidence>
<feature type="transmembrane region" description="Helical" evidence="13">
    <location>
        <begin position="92"/>
        <end position="120"/>
    </location>
</feature>
<evidence type="ECO:0000313" key="15">
    <source>
        <dbReference type="EMBL" id="SVA09261.1"/>
    </source>
</evidence>
<evidence type="ECO:0000256" key="12">
    <source>
        <dbReference type="ARBA" id="ARBA00023136"/>
    </source>
</evidence>
<evidence type="ECO:0000256" key="4">
    <source>
        <dbReference type="ARBA" id="ARBA00022475"/>
    </source>
</evidence>
<keyword evidence="8" id="KW-0378">Hydrolase</keyword>
<dbReference type="CDD" id="cd06158">
    <property type="entry name" value="S2P-M50_like_1"/>
    <property type="match status" value="1"/>
</dbReference>
<evidence type="ECO:0000256" key="13">
    <source>
        <dbReference type="SAM" id="Phobius"/>
    </source>
</evidence>
<keyword evidence="11" id="KW-0482">Metalloprotease</keyword>
<feature type="transmembrane region" description="Helical" evidence="13">
    <location>
        <begin position="126"/>
        <end position="150"/>
    </location>
</feature>
<sequence>MQMFLQILSILIPVLFAITLHEVGHGWAAKQFGDRTAEVQGRLTLNPIAHMDPIGTVLLPGLLLYLGGLVFGWAKPVPINPMNLKNPKRDMFFVAIAGPAANLLMTFFWSVFFTVNVFLFGEQYYLYPYLVLMSQTGVFINLVLMVFNLLPIPPLDGGRVLRSIVNEKIGRTIDLVEPYGFFIVIGLILLGALQPIFKIVQFIASIFI</sequence>
<feature type="domain" description="Peptidase M50" evidence="14">
    <location>
        <begin position="11"/>
        <end position="114"/>
    </location>
</feature>
<feature type="domain" description="Peptidase M50" evidence="14">
    <location>
        <begin position="136"/>
        <end position="174"/>
    </location>
</feature>